<keyword evidence="1" id="KW-0723">Serine/threonine-protein kinase</keyword>
<evidence type="ECO:0000313" key="7">
    <source>
        <dbReference type="Proteomes" id="UP001583177"/>
    </source>
</evidence>
<dbReference type="Gene3D" id="1.10.510.10">
    <property type="entry name" value="Transferase(Phosphotransferase) domain 1"/>
    <property type="match status" value="1"/>
</dbReference>
<gene>
    <name evidence="6" type="ORF">Daus18300_010622</name>
</gene>
<keyword evidence="4" id="KW-0812">Transmembrane</keyword>
<keyword evidence="1" id="KW-0808">Transferase</keyword>
<dbReference type="InterPro" id="IPR011009">
    <property type="entry name" value="Kinase-like_dom_sf"/>
</dbReference>
<accession>A0ABR3W9L5</accession>
<dbReference type="InterPro" id="IPR000719">
    <property type="entry name" value="Prot_kinase_dom"/>
</dbReference>
<keyword evidence="4" id="KW-1133">Transmembrane helix</keyword>
<dbReference type="InterPro" id="IPR050117">
    <property type="entry name" value="MAPK"/>
</dbReference>
<name>A0ABR3W9L5_9PEZI</name>
<sequence length="317" mass="35826">MSMTMSPEATNPYTLVTLFTMGAIVCFTSWGVADTPTSGCAVTLPLRYPNFTPNNVLQYMPGLDGLQEESIFEILGKPEVTAVVDSLGQRNQLRTAPQYLVYPVSWRSVDTQYFSSRPCVTDFGEAFKCAKPPKELGIPVPYRSPELLLEKNQPGIAGLGTDLWALGCTLFEIRTGRKLFSLFDDDEDAYLDAMVEILGVMSEPWWSTTWEGRRKVYEDEPGEDGRAVYVRQDGEEQCEEAAKSFHHPSVAQGARSIKEKLAAGVWYMSDDEPKDRHREMSEVELALFADLLGRLLRWKPEERESAEELPSHEWFQM</sequence>
<keyword evidence="3" id="KW-0067">ATP-binding</keyword>
<evidence type="ECO:0000256" key="4">
    <source>
        <dbReference type="SAM" id="Phobius"/>
    </source>
</evidence>
<organism evidence="6 7">
    <name type="scientific">Diaporthe australafricana</name>
    <dbReference type="NCBI Taxonomy" id="127596"/>
    <lineage>
        <taxon>Eukaryota</taxon>
        <taxon>Fungi</taxon>
        <taxon>Dikarya</taxon>
        <taxon>Ascomycota</taxon>
        <taxon>Pezizomycotina</taxon>
        <taxon>Sordariomycetes</taxon>
        <taxon>Sordariomycetidae</taxon>
        <taxon>Diaporthales</taxon>
        <taxon>Diaporthaceae</taxon>
        <taxon>Diaporthe</taxon>
    </lineage>
</organism>
<evidence type="ECO:0000256" key="1">
    <source>
        <dbReference type="ARBA" id="ARBA00022527"/>
    </source>
</evidence>
<protein>
    <recommendedName>
        <fullName evidence="5">Protein kinase domain-containing protein</fullName>
    </recommendedName>
</protein>
<dbReference type="PANTHER" id="PTHR24055">
    <property type="entry name" value="MITOGEN-ACTIVATED PROTEIN KINASE"/>
    <property type="match status" value="1"/>
</dbReference>
<evidence type="ECO:0000259" key="5">
    <source>
        <dbReference type="PROSITE" id="PS50011"/>
    </source>
</evidence>
<comment type="caution">
    <text evidence="6">The sequence shown here is derived from an EMBL/GenBank/DDBJ whole genome shotgun (WGS) entry which is preliminary data.</text>
</comment>
<evidence type="ECO:0000256" key="2">
    <source>
        <dbReference type="ARBA" id="ARBA00022741"/>
    </source>
</evidence>
<dbReference type="EMBL" id="JAWRVE010000119">
    <property type="protein sequence ID" value="KAL1856859.1"/>
    <property type="molecule type" value="Genomic_DNA"/>
</dbReference>
<evidence type="ECO:0000256" key="3">
    <source>
        <dbReference type="ARBA" id="ARBA00022840"/>
    </source>
</evidence>
<feature type="domain" description="Protein kinase" evidence="5">
    <location>
        <begin position="1"/>
        <end position="315"/>
    </location>
</feature>
<feature type="transmembrane region" description="Helical" evidence="4">
    <location>
        <begin position="12"/>
        <end position="33"/>
    </location>
</feature>
<dbReference type="Proteomes" id="UP001583177">
    <property type="component" value="Unassembled WGS sequence"/>
</dbReference>
<dbReference type="SUPFAM" id="SSF56112">
    <property type="entry name" value="Protein kinase-like (PK-like)"/>
    <property type="match status" value="1"/>
</dbReference>
<keyword evidence="7" id="KW-1185">Reference proteome</keyword>
<keyword evidence="1" id="KW-0418">Kinase</keyword>
<keyword evidence="4" id="KW-0472">Membrane</keyword>
<dbReference type="Pfam" id="PF00069">
    <property type="entry name" value="Pkinase"/>
    <property type="match status" value="1"/>
</dbReference>
<evidence type="ECO:0000313" key="6">
    <source>
        <dbReference type="EMBL" id="KAL1856859.1"/>
    </source>
</evidence>
<dbReference type="SMART" id="SM00220">
    <property type="entry name" value="S_TKc"/>
    <property type="match status" value="1"/>
</dbReference>
<proteinExistence type="predicted"/>
<dbReference type="PROSITE" id="PS50011">
    <property type="entry name" value="PROTEIN_KINASE_DOM"/>
    <property type="match status" value="1"/>
</dbReference>
<reference evidence="6 7" key="1">
    <citation type="journal article" date="2024" name="IMA Fungus">
        <title>IMA Genome - F19 : A genome assembly and annotation guide to empower mycologists, including annotated draft genome sequences of Ceratocystis pirilliformis, Diaporthe australafricana, Fusarium ophioides, Paecilomyces lecythidis, and Sporothrix stenoceras.</title>
        <authorList>
            <person name="Aylward J."/>
            <person name="Wilson A.M."/>
            <person name="Visagie C.M."/>
            <person name="Spraker J."/>
            <person name="Barnes I."/>
            <person name="Buitendag C."/>
            <person name="Ceriani C."/>
            <person name="Del Mar Angel L."/>
            <person name="du Plessis D."/>
            <person name="Fuchs T."/>
            <person name="Gasser K."/>
            <person name="Kramer D."/>
            <person name="Li W."/>
            <person name="Munsamy K."/>
            <person name="Piso A."/>
            <person name="Price J.L."/>
            <person name="Sonnekus B."/>
            <person name="Thomas C."/>
            <person name="van der Nest A."/>
            <person name="van Dijk A."/>
            <person name="van Heerden A."/>
            <person name="van Vuuren N."/>
            <person name="Yilmaz N."/>
            <person name="Duong T.A."/>
            <person name="van der Merwe N.A."/>
            <person name="Wingfield M.J."/>
            <person name="Wingfield B.D."/>
        </authorList>
    </citation>
    <scope>NUCLEOTIDE SEQUENCE [LARGE SCALE GENOMIC DNA]</scope>
    <source>
        <strain evidence="6 7">CMW 18300</strain>
    </source>
</reference>
<keyword evidence="2" id="KW-0547">Nucleotide-binding</keyword>